<dbReference type="InterPro" id="IPR000477">
    <property type="entry name" value="RT_dom"/>
</dbReference>
<comment type="caution">
    <text evidence="3">The sequence shown here is derived from an EMBL/GenBank/DDBJ whole genome shotgun (WGS) entry which is preliminary data.</text>
</comment>
<dbReference type="PANTHER" id="PTHR34047">
    <property type="entry name" value="NUCLEAR INTRON MATURASE 1, MITOCHONDRIAL-RELATED"/>
    <property type="match status" value="1"/>
</dbReference>
<dbReference type="RefSeq" id="WP_209619518.1">
    <property type="nucleotide sequence ID" value="NZ_JAGJRS010000018.1"/>
</dbReference>
<dbReference type="NCBIfam" id="NF041748">
    <property type="entry name" value="Drt3b"/>
    <property type="match status" value="1"/>
</dbReference>
<evidence type="ECO:0000256" key="1">
    <source>
        <dbReference type="ARBA" id="ARBA00034120"/>
    </source>
</evidence>
<comment type="similarity">
    <text evidence="1">Belongs to the bacterial reverse transcriptase family.</text>
</comment>
<organism evidence="3 4">
    <name type="scientific">Frateuria flava</name>
    <dbReference type="NCBI Taxonomy" id="2821489"/>
    <lineage>
        <taxon>Bacteria</taxon>
        <taxon>Pseudomonadati</taxon>
        <taxon>Pseudomonadota</taxon>
        <taxon>Gammaproteobacteria</taxon>
        <taxon>Lysobacterales</taxon>
        <taxon>Rhodanobacteraceae</taxon>
        <taxon>Frateuria</taxon>
    </lineage>
</organism>
<dbReference type="CDD" id="cd01646">
    <property type="entry name" value="RT_Bac_retron_I"/>
    <property type="match status" value="1"/>
</dbReference>
<dbReference type="PROSITE" id="PS50878">
    <property type="entry name" value="RT_POL"/>
    <property type="match status" value="1"/>
</dbReference>
<dbReference type="Pfam" id="PF00078">
    <property type="entry name" value="RVT_1"/>
    <property type="match status" value="1"/>
</dbReference>
<dbReference type="PANTHER" id="PTHR34047:SF8">
    <property type="entry name" value="PROTEIN YKFC"/>
    <property type="match status" value="1"/>
</dbReference>
<dbReference type="EMBL" id="JAGJRS010000018">
    <property type="protein sequence ID" value="MBP1474550.1"/>
    <property type="molecule type" value="Genomic_DNA"/>
</dbReference>
<protein>
    <submittedName>
        <fullName evidence="3">RNA-directed DNA polymerase</fullName>
    </submittedName>
</protein>
<accession>A0ABS4DNC4</accession>
<dbReference type="Proteomes" id="UP000823790">
    <property type="component" value="Unassembled WGS sequence"/>
</dbReference>
<name>A0ABS4DNC4_9GAMM</name>
<keyword evidence="3" id="KW-0548">Nucleotidyltransferase</keyword>
<feature type="domain" description="Reverse transcriptase" evidence="2">
    <location>
        <begin position="52"/>
        <end position="332"/>
    </location>
</feature>
<keyword evidence="4" id="KW-1185">Reference proteome</keyword>
<evidence type="ECO:0000259" key="2">
    <source>
        <dbReference type="PROSITE" id="PS50878"/>
    </source>
</evidence>
<proteinExistence type="inferred from homology"/>
<dbReference type="GO" id="GO:0003964">
    <property type="term" value="F:RNA-directed DNA polymerase activity"/>
    <property type="evidence" value="ECO:0007669"/>
    <property type="project" value="UniProtKB-KW"/>
</dbReference>
<evidence type="ECO:0000313" key="4">
    <source>
        <dbReference type="Proteomes" id="UP000823790"/>
    </source>
</evidence>
<keyword evidence="3" id="KW-0695">RNA-directed DNA polymerase</keyword>
<sequence>MLGAVMPKKIPIDRTNSLRAILTDTLPYELPLFFTNEKLYVEATGKFQGLPSLVSTLLNPKGATKPIIYQVQKGGGSFRKITVLHPGAQLKLAGFYGEFDSFIESACARSTYSLRYPSRVGSHYFQKQYLESEETDNELPETEIDPVSLLPQRKWASSYFSYRRYSQIYKFFSSDEFTQLEQKYKFMLKTDIARCFESIYTHSIAWAVRGKNFGKEHRGRIFFEAEFDRYMRDANWGETGGIPIGPEVSRIFAEIVLQSVDLAIERSLGAVSQQVVIRRYVDDYFVFGDSEDTLHRVKAVIEKCASDYNLHLNERKTEIIRRPLISKLSVARSQTMSAISSFMLKARNSLDELQTTYFSVRDIDNIVLQIRHIAKVHDTDYSALASPALAVIGRDLTRIRRRIDSQSFRLPRQGSIVIEAILRLSAFLYQMDIRATTTHKLAKVLYEASLFITKIDASRSTFEAQVQDIVRSSLGISSKSSIHGPEIINLLVAADAVCSSTRTISPTMLELGIGQSFSVSDNLSRLNYFDLVSSLYFSKGFSSFAHIRHPVCEEIERRIEGLGNRLHSGSTETMLFFDYVSCPYVDAARRQDTFQKTCKSYGISVNAHTAIAQANLVGERLHFVTWAGSSQLRSLLERRELQPAYDS</sequence>
<dbReference type="InterPro" id="IPR051083">
    <property type="entry name" value="GrpII_Intron_Splice-Mob/Def"/>
</dbReference>
<evidence type="ECO:0000313" key="3">
    <source>
        <dbReference type="EMBL" id="MBP1474550.1"/>
    </source>
</evidence>
<reference evidence="3 4" key="1">
    <citation type="submission" date="2021-04" db="EMBL/GenBank/DDBJ databases">
        <authorList>
            <person name="Huq M.A."/>
        </authorList>
    </citation>
    <scope>NUCLEOTIDE SEQUENCE [LARGE SCALE GENOMIC DNA]</scope>
    <source>
        <strain evidence="3 4">MAH-13</strain>
    </source>
</reference>
<gene>
    <name evidence="3" type="ORF">J7I44_09560</name>
</gene>
<keyword evidence="3" id="KW-0808">Transferase</keyword>